<dbReference type="EMBL" id="CM011681">
    <property type="protein sequence ID" value="TMS15773.1"/>
    <property type="molecule type" value="Genomic_DNA"/>
</dbReference>
<sequence>MTDCEEGEGGSNSQGDGNPKESSPFINSSAASDAEKSQQYDGKNMALFEAPQLGTLMGVYLPCIQNIFGVILFLRMTWMVGIGGVFGSFIIVFMCCSTTMLTAISMSAIATNGVVPAGGSYYMISRSLGPEFGGAVGICFYLGTTFAGAMYILGCIEILLIYIIPQAAIFKIEGLEGPEAEEALLNNMRVVCLLGNRTLLSKGYDVCAKVVEIDNETVTTKLWRSFCDSEYLNATCDEYFTNNNVTEIQGIPGVTSGILAENLFGNYLEKGMFVEKRGLPSDSDPDSPTTSTNRYVLADITSFFTLLVGIYFPSVTGIMAGSNRSGDLRDAQKSIPIGTIAAITTTSTVCILHEADEVFGHGKANGEPTWALLLTASICEIGIIIASLDAVAPILSMFFLMCYMFVNLACALQTLLRTPNWRPRFKFYHWALSFLGMSLCLSLMFICSWYYAIVAMGIATCIYKYIEFCGAEKEWGDGIRGISLSAARFALMRLEEGPPHTKNW</sequence>
<proteinExistence type="predicted"/>
<gene>
    <name evidence="1" type="ORF">E3U43_013066</name>
</gene>
<name>A0ACD3RAS1_LARCR</name>
<comment type="caution">
    <text evidence="1">The sequence shown here is derived from an EMBL/GenBank/DDBJ whole genome shotgun (WGS) entry which is preliminary data.</text>
</comment>
<organism evidence="1 2">
    <name type="scientific">Larimichthys crocea</name>
    <name type="common">Large yellow croaker</name>
    <name type="synonym">Pseudosciaena crocea</name>
    <dbReference type="NCBI Taxonomy" id="215358"/>
    <lineage>
        <taxon>Eukaryota</taxon>
        <taxon>Metazoa</taxon>
        <taxon>Chordata</taxon>
        <taxon>Craniata</taxon>
        <taxon>Vertebrata</taxon>
        <taxon>Euteleostomi</taxon>
        <taxon>Actinopterygii</taxon>
        <taxon>Neopterygii</taxon>
        <taxon>Teleostei</taxon>
        <taxon>Neoteleostei</taxon>
        <taxon>Acanthomorphata</taxon>
        <taxon>Eupercaria</taxon>
        <taxon>Sciaenidae</taxon>
        <taxon>Larimichthys</taxon>
    </lineage>
</organism>
<evidence type="ECO:0000313" key="1">
    <source>
        <dbReference type="EMBL" id="TMS15773.1"/>
    </source>
</evidence>
<dbReference type="Proteomes" id="UP000793456">
    <property type="component" value="Chromosome VIII"/>
</dbReference>
<keyword evidence="2" id="KW-1185">Reference proteome</keyword>
<evidence type="ECO:0000313" key="2">
    <source>
        <dbReference type="Proteomes" id="UP000793456"/>
    </source>
</evidence>
<feature type="non-terminal residue" evidence="1">
    <location>
        <position position="504"/>
    </location>
</feature>
<protein>
    <submittedName>
        <fullName evidence="1">Uncharacterized protein</fullName>
    </submittedName>
</protein>
<accession>A0ACD3RAS1</accession>
<reference evidence="1" key="1">
    <citation type="submission" date="2018-11" db="EMBL/GenBank/DDBJ databases">
        <title>The sequence and de novo assembly of Larimichthys crocea genome using PacBio and Hi-C technologies.</title>
        <authorList>
            <person name="Xu P."/>
            <person name="Chen B."/>
            <person name="Zhou Z."/>
            <person name="Ke Q."/>
            <person name="Wu Y."/>
            <person name="Bai H."/>
            <person name="Pu F."/>
        </authorList>
    </citation>
    <scope>NUCLEOTIDE SEQUENCE</scope>
    <source>
        <tissue evidence="1">Muscle</tissue>
    </source>
</reference>